<dbReference type="SUPFAM" id="SSF46689">
    <property type="entry name" value="Homeodomain-like"/>
    <property type="match status" value="1"/>
</dbReference>
<dbReference type="RefSeq" id="WP_379518177.1">
    <property type="nucleotide sequence ID" value="NZ_JBHSPA010000039.1"/>
</dbReference>
<keyword evidence="2 4" id="KW-0238">DNA-binding</keyword>
<evidence type="ECO:0000313" key="6">
    <source>
        <dbReference type="EMBL" id="MFC5828673.1"/>
    </source>
</evidence>
<dbReference type="PANTHER" id="PTHR30055">
    <property type="entry name" value="HTH-TYPE TRANSCRIPTIONAL REGULATOR RUTR"/>
    <property type="match status" value="1"/>
</dbReference>
<dbReference type="Proteomes" id="UP001596058">
    <property type="component" value="Unassembled WGS sequence"/>
</dbReference>
<sequence>MSGLRERKKQATRDALMSAALLLTLERGLENVRIEDIAAEAGVSPRTFSNYFSSKYEALAARHTDRAEHQVAALRTRPAREPLWQALTEATVQAWELHAGSQDTVPEPERLAATRLLADEPSLQAEGLKLAFASQRELAVAVAERTGSDPGSDLYPHLVAVTVTAAVQATVGHWLHADPPVPIVPLLRDALRQLAAGLPDPSTRGDT</sequence>
<evidence type="ECO:0000256" key="1">
    <source>
        <dbReference type="ARBA" id="ARBA00023015"/>
    </source>
</evidence>
<proteinExistence type="predicted"/>
<feature type="domain" description="HTH tetR-type" evidence="5">
    <location>
        <begin position="10"/>
        <end position="70"/>
    </location>
</feature>
<keyword evidence="1" id="KW-0805">Transcription regulation</keyword>
<dbReference type="InterPro" id="IPR001647">
    <property type="entry name" value="HTH_TetR"/>
</dbReference>
<dbReference type="Pfam" id="PF17754">
    <property type="entry name" value="TetR_C_14"/>
    <property type="match status" value="1"/>
</dbReference>
<keyword evidence="7" id="KW-1185">Reference proteome</keyword>
<name>A0ABW1CSP4_9ACTN</name>
<dbReference type="InterPro" id="IPR050109">
    <property type="entry name" value="HTH-type_TetR-like_transc_reg"/>
</dbReference>
<dbReference type="Pfam" id="PF00440">
    <property type="entry name" value="TetR_N"/>
    <property type="match status" value="1"/>
</dbReference>
<evidence type="ECO:0000313" key="7">
    <source>
        <dbReference type="Proteomes" id="UP001596058"/>
    </source>
</evidence>
<feature type="DNA-binding region" description="H-T-H motif" evidence="4">
    <location>
        <begin position="33"/>
        <end position="52"/>
    </location>
</feature>
<dbReference type="InterPro" id="IPR041347">
    <property type="entry name" value="MftR_C"/>
</dbReference>
<evidence type="ECO:0000256" key="2">
    <source>
        <dbReference type="ARBA" id="ARBA00023125"/>
    </source>
</evidence>
<evidence type="ECO:0000256" key="4">
    <source>
        <dbReference type="PROSITE-ProRule" id="PRU00335"/>
    </source>
</evidence>
<dbReference type="Gene3D" id="1.10.357.10">
    <property type="entry name" value="Tetracycline Repressor, domain 2"/>
    <property type="match status" value="1"/>
</dbReference>
<evidence type="ECO:0000256" key="3">
    <source>
        <dbReference type="ARBA" id="ARBA00023163"/>
    </source>
</evidence>
<dbReference type="PANTHER" id="PTHR30055:SF238">
    <property type="entry name" value="MYCOFACTOCIN BIOSYNTHESIS TRANSCRIPTIONAL REGULATOR MFTR-RELATED"/>
    <property type="match status" value="1"/>
</dbReference>
<accession>A0ABW1CSP4</accession>
<organism evidence="6 7">
    <name type="scientific">Nonomuraea insulae</name>
    <dbReference type="NCBI Taxonomy" id="1616787"/>
    <lineage>
        <taxon>Bacteria</taxon>
        <taxon>Bacillati</taxon>
        <taxon>Actinomycetota</taxon>
        <taxon>Actinomycetes</taxon>
        <taxon>Streptosporangiales</taxon>
        <taxon>Streptosporangiaceae</taxon>
        <taxon>Nonomuraea</taxon>
    </lineage>
</organism>
<dbReference type="EMBL" id="JBHSPA010000039">
    <property type="protein sequence ID" value="MFC5828673.1"/>
    <property type="molecule type" value="Genomic_DNA"/>
</dbReference>
<reference evidence="7" key="1">
    <citation type="journal article" date="2019" name="Int. J. Syst. Evol. Microbiol.">
        <title>The Global Catalogue of Microorganisms (GCM) 10K type strain sequencing project: providing services to taxonomists for standard genome sequencing and annotation.</title>
        <authorList>
            <consortium name="The Broad Institute Genomics Platform"/>
            <consortium name="The Broad Institute Genome Sequencing Center for Infectious Disease"/>
            <person name="Wu L."/>
            <person name="Ma J."/>
        </authorList>
    </citation>
    <scope>NUCLEOTIDE SEQUENCE [LARGE SCALE GENOMIC DNA]</scope>
    <source>
        <strain evidence="7">CCUG 53903</strain>
    </source>
</reference>
<dbReference type="Gene3D" id="1.10.10.60">
    <property type="entry name" value="Homeodomain-like"/>
    <property type="match status" value="1"/>
</dbReference>
<protein>
    <submittedName>
        <fullName evidence="6">TetR/AcrR family transcriptional regulator</fullName>
    </submittedName>
</protein>
<comment type="caution">
    <text evidence="6">The sequence shown here is derived from an EMBL/GenBank/DDBJ whole genome shotgun (WGS) entry which is preliminary data.</text>
</comment>
<dbReference type="PROSITE" id="PS50977">
    <property type="entry name" value="HTH_TETR_2"/>
    <property type="match status" value="1"/>
</dbReference>
<gene>
    <name evidence="6" type="ORF">ACFPZ3_32800</name>
</gene>
<keyword evidence="3" id="KW-0804">Transcription</keyword>
<dbReference type="InterPro" id="IPR009057">
    <property type="entry name" value="Homeodomain-like_sf"/>
</dbReference>
<evidence type="ECO:0000259" key="5">
    <source>
        <dbReference type="PROSITE" id="PS50977"/>
    </source>
</evidence>